<evidence type="ECO:0000313" key="2">
    <source>
        <dbReference type="EMBL" id="GLS13021.1"/>
    </source>
</evidence>
<gene>
    <name evidence="2" type="ORF">GCM10007935_04490</name>
</gene>
<dbReference type="EMBL" id="BSPB01000002">
    <property type="protein sequence ID" value="GLS13021.1"/>
    <property type="molecule type" value="Genomic_DNA"/>
</dbReference>
<reference evidence="3" key="1">
    <citation type="journal article" date="2019" name="Int. J. Syst. Evol. Microbiol.">
        <title>The Global Catalogue of Microorganisms (GCM) 10K type strain sequencing project: providing services to taxonomists for standard genome sequencing and annotation.</title>
        <authorList>
            <consortium name="The Broad Institute Genomics Platform"/>
            <consortium name="The Broad Institute Genome Sequencing Center for Infectious Disease"/>
            <person name="Wu L."/>
            <person name="Ma J."/>
        </authorList>
    </citation>
    <scope>NUCLEOTIDE SEQUENCE [LARGE SCALE GENOMIC DNA]</scope>
    <source>
        <strain evidence="3">NBRC 109341</strain>
    </source>
</reference>
<protein>
    <submittedName>
        <fullName evidence="2">Uncharacterized protein</fullName>
    </submittedName>
</protein>
<feature type="region of interest" description="Disordered" evidence="1">
    <location>
        <begin position="49"/>
        <end position="83"/>
    </location>
</feature>
<name>A0ABQ6BYI5_9BURK</name>
<dbReference type="RefSeq" id="WP_284306481.1">
    <property type="nucleotide sequence ID" value="NZ_BSPB01000002.1"/>
</dbReference>
<dbReference type="Proteomes" id="UP001156903">
    <property type="component" value="Unassembled WGS sequence"/>
</dbReference>
<accession>A0ABQ6BYI5</accession>
<evidence type="ECO:0000256" key="1">
    <source>
        <dbReference type="SAM" id="MobiDB-lite"/>
    </source>
</evidence>
<keyword evidence="3" id="KW-1185">Reference proteome</keyword>
<evidence type="ECO:0000313" key="3">
    <source>
        <dbReference type="Proteomes" id="UP001156903"/>
    </source>
</evidence>
<sequence>MGIPFARNTWRAPLRLIDSWLALEPAPIVRRERSARIVQLFSRAGWLHAKPSTPAAPSPQLSKQQALSRSNVHRLDKARRQPLLVRQHGQEGRLVISGRMHDVCTELDRLVALESQQHAVKAA</sequence>
<organism evidence="2 3">
    <name type="scientific">Hydrogenophaga electricum</name>
    <dbReference type="NCBI Taxonomy" id="1230953"/>
    <lineage>
        <taxon>Bacteria</taxon>
        <taxon>Pseudomonadati</taxon>
        <taxon>Pseudomonadota</taxon>
        <taxon>Betaproteobacteria</taxon>
        <taxon>Burkholderiales</taxon>
        <taxon>Comamonadaceae</taxon>
        <taxon>Hydrogenophaga</taxon>
    </lineage>
</organism>
<comment type="caution">
    <text evidence="2">The sequence shown here is derived from an EMBL/GenBank/DDBJ whole genome shotgun (WGS) entry which is preliminary data.</text>
</comment>
<feature type="compositionally biased region" description="Polar residues" evidence="1">
    <location>
        <begin position="59"/>
        <end position="70"/>
    </location>
</feature>
<proteinExistence type="predicted"/>